<comment type="caution">
    <text evidence="2">The sequence shown here is derived from an EMBL/GenBank/DDBJ whole genome shotgun (WGS) entry which is preliminary data.</text>
</comment>
<feature type="compositionally biased region" description="Polar residues" evidence="1">
    <location>
        <begin position="13"/>
        <end position="23"/>
    </location>
</feature>
<sequence length="137" mass="14422">MSSVHPPSGSIVGPTSGSTETDGSATARASCSSASGCDECPGPPDPRVSLPWSLPKQLLAEIGPVVARALYHRLPLNGEAQLDGHVLQSDCDLPDAHGHMERVGLWPLPHDQGRDQVPVVWEEAGSRRSVKAGCNEQ</sequence>
<accession>A0A834W7X1</accession>
<evidence type="ECO:0000313" key="2">
    <source>
        <dbReference type="EMBL" id="KAF7807229.1"/>
    </source>
</evidence>
<dbReference type="AlphaFoldDB" id="A0A834W7X1"/>
<feature type="region of interest" description="Disordered" evidence="1">
    <location>
        <begin position="1"/>
        <end position="50"/>
    </location>
</feature>
<evidence type="ECO:0000313" key="3">
    <source>
        <dbReference type="Proteomes" id="UP000634136"/>
    </source>
</evidence>
<proteinExistence type="predicted"/>
<organism evidence="2 3">
    <name type="scientific">Senna tora</name>
    <dbReference type="NCBI Taxonomy" id="362788"/>
    <lineage>
        <taxon>Eukaryota</taxon>
        <taxon>Viridiplantae</taxon>
        <taxon>Streptophyta</taxon>
        <taxon>Embryophyta</taxon>
        <taxon>Tracheophyta</taxon>
        <taxon>Spermatophyta</taxon>
        <taxon>Magnoliopsida</taxon>
        <taxon>eudicotyledons</taxon>
        <taxon>Gunneridae</taxon>
        <taxon>Pentapetalae</taxon>
        <taxon>rosids</taxon>
        <taxon>fabids</taxon>
        <taxon>Fabales</taxon>
        <taxon>Fabaceae</taxon>
        <taxon>Caesalpinioideae</taxon>
        <taxon>Cassia clade</taxon>
        <taxon>Senna</taxon>
    </lineage>
</organism>
<reference evidence="2" key="1">
    <citation type="submission" date="2020-09" db="EMBL/GenBank/DDBJ databases">
        <title>Genome-Enabled Discovery of Anthraquinone Biosynthesis in Senna tora.</title>
        <authorList>
            <person name="Kang S.-H."/>
            <person name="Pandey R.P."/>
            <person name="Lee C.-M."/>
            <person name="Sim J.-S."/>
            <person name="Jeong J.-T."/>
            <person name="Choi B.-S."/>
            <person name="Jung M."/>
            <person name="Ginzburg D."/>
            <person name="Zhao K."/>
            <person name="Won S.Y."/>
            <person name="Oh T.-J."/>
            <person name="Yu Y."/>
            <person name="Kim N.-H."/>
            <person name="Lee O.R."/>
            <person name="Lee T.-H."/>
            <person name="Bashyal P."/>
            <person name="Kim T.-S."/>
            <person name="Lee W.-H."/>
            <person name="Kawkins C."/>
            <person name="Kim C.-K."/>
            <person name="Kim J.S."/>
            <person name="Ahn B.O."/>
            <person name="Rhee S.Y."/>
            <person name="Sohng J.K."/>
        </authorList>
    </citation>
    <scope>NUCLEOTIDE SEQUENCE</scope>
    <source>
        <tissue evidence="2">Leaf</tissue>
    </source>
</reference>
<keyword evidence="3" id="KW-1185">Reference proteome</keyword>
<evidence type="ECO:0000256" key="1">
    <source>
        <dbReference type="SAM" id="MobiDB-lite"/>
    </source>
</evidence>
<feature type="compositionally biased region" description="Low complexity" evidence="1">
    <location>
        <begin position="24"/>
        <end position="35"/>
    </location>
</feature>
<dbReference type="Proteomes" id="UP000634136">
    <property type="component" value="Unassembled WGS sequence"/>
</dbReference>
<dbReference type="EMBL" id="JAAIUW010000012">
    <property type="protein sequence ID" value="KAF7807229.1"/>
    <property type="molecule type" value="Genomic_DNA"/>
</dbReference>
<protein>
    <submittedName>
        <fullName evidence="2">Serine/threonine-protein phosphatase 7 long form-like protein</fullName>
    </submittedName>
</protein>
<name>A0A834W7X1_9FABA</name>
<gene>
    <name evidence="2" type="ORF">G2W53_039390</name>
</gene>